<feature type="compositionally biased region" description="Polar residues" evidence="1">
    <location>
        <begin position="466"/>
        <end position="480"/>
    </location>
</feature>
<feature type="compositionally biased region" description="Low complexity" evidence="1">
    <location>
        <begin position="259"/>
        <end position="268"/>
    </location>
</feature>
<dbReference type="AlphaFoldDB" id="A0A2B7XPS4"/>
<gene>
    <name evidence="2" type="ORF">AJ80_07459</name>
</gene>
<feature type="region of interest" description="Disordered" evidence="1">
    <location>
        <begin position="1"/>
        <end position="56"/>
    </location>
</feature>
<keyword evidence="3" id="KW-1185">Reference proteome</keyword>
<dbReference type="EMBL" id="PDNA01000144">
    <property type="protein sequence ID" value="PGH10608.1"/>
    <property type="molecule type" value="Genomic_DNA"/>
</dbReference>
<evidence type="ECO:0000256" key="1">
    <source>
        <dbReference type="SAM" id="MobiDB-lite"/>
    </source>
</evidence>
<protein>
    <submittedName>
        <fullName evidence="2">Uncharacterized protein</fullName>
    </submittedName>
</protein>
<feature type="region of interest" description="Disordered" evidence="1">
    <location>
        <begin position="327"/>
        <end position="453"/>
    </location>
</feature>
<dbReference type="Proteomes" id="UP000224634">
    <property type="component" value="Unassembled WGS sequence"/>
</dbReference>
<reference evidence="2 3" key="1">
    <citation type="submission" date="2017-10" db="EMBL/GenBank/DDBJ databases">
        <title>Comparative genomics in systemic dimorphic fungi from Ajellomycetaceae.</title>
        <authorList>
            <person name="Munoz J.F."/>
            <person name="Mcewen J.G."/>
            <person name="Clay O.K."/>
            <person name="Cuomo C.A."/>
        </authorList>
    </citation>
    <scope>NUCLEOTIDE SEQUENCE [LARGE SCALE GENOMIC DNA]</scope>
    <source>
        <strain evidence="2 3">UAMH7299</strain>
    </source>
</reference>
<feature type="compositionally biased region" description="Polar residues" evidence="1">
    <location>
        <begin position="438"/>
        <end position="450"/>
    </location>
</feature>
<organism evidence="2 3">
    <name type="scientific">Polytolypa hystricis (strain UAMH7299)</name>
    <dbReference type="NCBI Taxonomy" id="1447883"/>
    <lineage>
        <taxon>Eukaryota</taxon>
        <taxon>Fungi</taxon>
        <taxon>Dikarya</taxon>
        <taxon>Ascomycota</taxon>
        <taxon>Pezizomycotina</taxon>
        <taxon>Eurotiomycetes</taxon>
        <taxon>Eurotiomycetidae</taxon>
        <taxon>Onygenales</taxon>
        <taxon>Onygenales incertae sedis</taxon>
        <taxon>Polytolypa</taxon>
    </lineage>
</organism>
<feature type="region of interest" description="Disordered" evidence="1">
    <location>
        <begin position="76"/>
        <end position="286"/>
    </location>
</feature>
<comment type="caution">
    <text evidence="2">The sequence shown here is derived from an EMBL/GenBank/DDBJ whole genome shotgun (WGS) entry which is preliminary data.</text>
</comment>
<feature type="region of interest" description="Disordered" evidence="1">
    <location>
        <begin position="466"/>
        <end position="488"/>
    </location>
</feature>
<feature type="compositionally biased region" description="Pro residues" evidence="1">
    <location>
        <begin position="223"/>
        <end position="237"/>
    </location>
</feature>
<accession>A0A2B7XPS4</accession>
<dbReference type="OrthoDB" id="4157036at2759"/>
<feature type="compositionally biased region" description="Polar residues" evidence="1">
    <location>
        <begin position="79"/>
        <end position="89"/>
    </location>
</feature>
<feature type="compositionally biased region" description="Low complexity" evidence="1">
    <location>
        <begin position="187"/>
        <end position="204"/>
    </location>
</feature>
<sequence>MISSPPTLAIDTSKPLIGPRTPPASPTRPARSRLRRVVSSSTLNPHIDSSESIPSEHGSLYDAILASFESLGDGIQLDAANNTGTNAVSTEAPEENEEQPPANGPRSHSNWPPRTLDTISERRSVSTLNRSVPPAYTGHNASSISTGTTPSQNPSPSPGARTNIRGHKIYSFDDLDLPIPRPKFSLSSNPKSRSHPNRSSSSTSLDGPYWLRSLSSPAAPTQPTYPPPIRSPTPPGLPSFGSREAIQFRVRSTSRHSSSHNSPQSGRSCRLSRNGSPETDDNTDPFCCGVGLRRLLGLFRRSESDTEQLPAGAIARADDGTLIRGRFGARQSGHGVGAGPSTRGLETHPFHSFSLPVAGRDGADSPAPSTRSRRGLSGGGSPYTSISRAGPSNPYHPEQPFSTPYRVRSLLSSNDGPSTLPRPNHNPIIERHDGVTRPSASASSYTSNPDIPQFHEMRYTPQINDHFQTGGTDGASSSPTLEPMHRAREKHQSRWRYVDGFGLTVLLSAAGHTLGILGIMFSALIPLWMVEPMFPELNFLFPKCLNLFGALGDPKYVAFGKDDHFLAHGLLHGDGTRAALEQVMVLTMTAFITWFNCFKS</sequence>
<evidence type="ECO:0000313" key="3">
    <source>
        <dbReference type="Proteomes" id="UP000224634"/>
    </source>
</evidence>
<name>A0A2B7XPS4_POLH7</name>
<evidence type="ECO:0000313" key="2">
    <source>
        <dbReference type="EMBL" id="PGH10608.1"/>
    </source>
</evidence>
<feature type="compositionally biased region" description="Polar residues" evidence="1">
    <location>
        <begin position="139"/>
        <end position="154"/>
    </location>
</feature>
<proteinExistence type="predicted"/>